<sequence>MKMEDQVLVRPKEINKTTLVDTLRKACKKIAPVWPLENFVAVNPYLGLTDQNFETVAQQLATVGGIQMTLPVSFYRNKIKEGKITPKDLKAAFEKKFIYEADVDVFINQLENRSDAEQKGAAIASVSDVAMQVSKQDWTRFVTGRISTWAASYFDNDQAIWKAANQQAGVFESWKAEAEVDLTSEITGLKGFRKTVKVLPNHPLKAAQKALDILAIPEEALPTYLHRLLLGVGGWSAYAARLDWDNELYGKKGGASIEFLAVLICWEACLLQCLDGQQLRSLWLKAKNELLVASGNTEISQELSEKLVLQEAFDLAVQREIIEKFQGSKTNPPQKPDRPKAQAIFCIDVRSEVYRRNLEQVDRRIETIGFAGFFAFPIHFVPIAHNKGEAQCPVLIPAGPTILEEIPDKVANKSAYNKRVLGHQVSEVWKSFKSGAVTCFSFVSPMGLSYLPKLFTDSFGLTRPVPHPDQAGLDAKVSKQKGISLNVANHHRETVGIPLDLQVEMAKNALNAMSLTENFAGFVLIVGHGSTTVNNPHATGLDCGACGGRSGEANAKVAAAVLNAKAVRKQLKDEGIAIPEDTVFLACLHDTTTDTIRIYNEQEVPATQSEALADLKSSLAKAGKTARAERSLRMAIHKNEDKAIIARSKDWSQVRPEWGLAGCSAFVVAPRERTKNLNFSGQSFLHSYQWKKDKGFSILELIMTAPMVVTSWINLQYYGSTVDNKNFGSGNKTLHNVTSGLGVLEGYSGDLRVGLPMQSVHDGENYQHEPLRLNVIIEAPIDAMNAIIERHRSVKDLCDNGWIYLLAMDEHGEVAYRYVGNLHWEAL</sequence>
<dbReference type="PANTHER" id="PTHR38344">
    <property type="entry name" value="UPF0753 PROTEIN AQ_863"/>
    <property type="match status" value="1"/>
</dbReference>
<dbReference type="Proteomes" id="UP001236663">
    <property type="component" value="Unassembled WGS sequence"/>
</dbReference>
<comment type="subunit">
    <text evidence="6">Forms a complex with DabB.</text>
</comment>
<feature type="binding site" evidence="6">
    <location>
        <position position="528"/>
    </location>
    <ligand>
        <name>Zn(2+)</name>
        <dbReference type="ChEBI" id="CHEBI:29105"/>
    </ligand>
</feature>
<keyword evidence="4 6" id="KW-0862">Zinc</keyword>
<comment type="function">
    <text evidence="6">Part of an energy-coupled inorganic carbon pump.</text>
</comment>
<dbReference type="Pfam" id="PF10070">
    <property type="entry name" value="DabA"/>
    <property type="match status" value="1"/>
</dbReference>
<evidence type="ECO:0000256" key="2">
    <source>
        <dbReference type="ARBA" id="ARBA00022475"/>
    </source>
</evidence>
<comment type="cofactor">
    <cofactor evidence="6">
        <name>Zn(2+)</name>
        <dbReference type="ChEBI" id="CHEBI:29105"/>
    </cofactor>
</comment>
<protein>
    <recommendedName>
        <fullName evidence="6">Probable inorganic carbon transporter subunit DabA</fullName>
    </recommendedName>
</protein>
<evidence type="ECO:0000256" key="6">
    <source>
        <dbReference type="HAMAP-Rule" id="MF_01871"/>
    </source>
</evidence>
<proteinExistence type="inferred from homology"/>
<evidence type="ECO:0000256" key="1">
    <source>
        <dbReference type="ARBA" id="ARBA00022448"/>
    </source>
</evidence>
<gene>
    <name evidence="6" type="primary">dabA</name>
    <name evidence="7" type="ORF">QWZ15_05680</name>
</gene>
<dbReference type="RefSeq" id="WP_240459224.1">
    <property type="nucleotide sequence ID" value="NZ_JAUFQS010000004.1"/>
</dbReference>
<organism evidence="7 8">
    <name type="scientific">Cyclobacterium jeungdonense</name>
    <dbReference type="NCBI Taxonomy" id="708087"/>
    <lineage>
        <taxon>Bacteria</taxon>
        <taxon>Pseudomonadati</taxon>
        <taxon>Bacteroidota</taxon>
        <taxon>Cytophagia</taxon>
        <taxon>Cytophagales</taxon>
        <taxon>Cyclobacteriaceae</taxon>
        <taxon>Cyclobacterium</taxon>
    </lineage>
</organism>
<feature type="binding site" evidence="6">
    <location>
        <position position="346"/>
    </location>
    <ligand>
        <name>Zn(2+)</name>
        <dbReference type="ChEBI" id="CHEBI:29105"/>
    </ligand>
</feature>
<evidence type="ECO:0000256" key="5">
    <source>
        <dbReference type="ARBA" id="ARBA00023136"/>
    </source>
</evidence>
<keyword evidence="2 6" id="KW-1003">Cell membrane</keyword>
<dbReference type="InterPro" id="IPR018752">
    <property type="entry name" value="DabA"/>
</dbReference>
<evidence type="ECO:0000313" key="8">
    <source>
        <dbReference type="Proteomes" id="UP001236663"/>
    </source>
</evidence>
<evidence type="ECO:0000313" key="7">
    <source>
        <dbReference type="EMBL" id="MDN3687307.1"/>
    </source>
</evidence>
<keyword evidence="8" id="KW-1185">Reference proteome</keyword>
<evidence type="ECO:0000256" key="3">
    <source>
        <dbReference type="ARBA" id="ARBA00022723"/>
    </source>
</evidence>
<comment type="caution">
    <text evidence="7">The sequence shown here is derived from an EMBL/GenBank/DDBJ whole genome shotgun (WGS) entry which is preliminary data.</text>
</comment>
<dbReference type="HAMAP" id="MF_01871">
    <property type="entry name" value="DabA"/>
    <property type="match status" value="1"/>
</dbReference>
<comment type="similarity">
    <text evidence="6">Belongs to the inorganic carbon transporter (TC 9.A.2) DabA family.</text>
</comment>
<feature type="binding site" evidence="6">
    <location>
        <position position="543"/>
    </location>
    <ligand>
        <name>Zn(2+)</name>
        <dbReference type="ChEBI" id="CHEBI:29105"/>
    </ligand>
</feature>
<feature type="binding site" evidence="6">
    <location>
        <position position="348"/>
    </location>
    <ligand>
        <name>Zn(2+)</name>
        <dbReference type="ChEBI" id="CHEBI:29105"/>
    </ligand>
</feature>
<dbReference type="PANTHER" id="PTHR38344:SF1">
    <property type="entry name" value="INORGANIC CARBON TRANSPORTER SUBUNIT DABA-RELATED"/>
    <property type="match status" value="1"/>
</dbReference>
<keyword evidence="3 6" id="KW-0479">Metal-binding</keyword>
<name>A0ABT8C5D0_9BACT</name>
<evidence type="ECO:0000256" key="4">
    <source>
        <dbReference type="ARBA" id="ARBA00022833"/>
    </source>
</evidence>
<keyword evidence="1 6" id="KW-0813">Transport</keyword>
<keyword evidence="5 6" id="KW-0472">Membrane</keyword>
<reference evidence="8" key="1">
    <citation type="journal article" date="2019" name="Int. J. Syst. Evol. Microbiol.">
        <title>The Global Catalogue of Microorganisms (GCM) 10K type strain sequencing project: providing services to taxonomists for standard genome sequencing and annotation.</title>
        <authorList>
            <consortium name="The Broad Institute Genomics Platform"/>
            <consortium name="The Broad Institute Genome Sequencing Center for Infectious Disease"/>
            <person name="Wu L."/>
            <person name="Ma J."/>
        </authorList>
    </citation>
    <scope>NUCLEOTIDE SEQUENCE [LARGE SCALE GENOMIC DNA]</scope>
    <source>
        <strain evidence="8">CECT 7706</strain>
    </source>
</reference>
<dbReference type="EMBL" id="JAUFQS010000004">
    <property type="protein sequence ID" value="MDN3687307.1"/>
    <property type="molecule type" value="Genomic_DNA"/>
</dbReference>
<accession>A0ABT8C5D0</accession>
<comment type="subcellular location">
    <subcellularLocation>
        <location evidence="6">Cell membrane</location>
        <topology evidence="6">Peripheral membrane protein</topology>
    </subcellularLocation>
</comment>